<protein>
    <recommendedName>
        <fullName evidence="2">Cyclase family protein</fullName>
    </recommendedName>
</protein>
<name>A0A381WDB4_9ZZZZ</name>
<dbReference type="SUPFAM" id="SSF102198">
    <property type="entry name" value="Putative cyclase"/>
    <property type="match status" value="1"/>
</dbReference>
<evidence type="ECO:0008006" key="2">
    <source>
        <dbReference type="Google" id="ProtNLM"/>
    </source>
</evidence>
<dbReference type="GO" id="GO:0004061">
    <property type="term" value="F:arylformamidase activity"/>
    <property type="evidence" value="ECO:0007669"/>
    <property type="project" value="InterPro"/>
</dbReference>
<dbReference type="EMBL" id="UINC01011391">
    <property type="protein sequence ID" value="SVA50301.1"/>
    <property type="molecule type" value="Genomic_DNA"/>
</dbReference>
<dbReference type="Gene3D" id="3.50.30.50">
    <property type="entry name" value="Putative cyclase"/>
    <property type="match status" value="1"/>
</dbReference>
<sequence>MLGQLSKYIDITKTIHSKMDTFPGDPPVKLTTFRSQIGNDQKGPAVSEIVLTTHTGTHIDAPSHLFDGADTISSFPLNLTIGKAVVLDANSDLDNLIETISQSGAHLLIFKKIPGVAEFPGLSPQDFASITKCGVNIVGTDYISVDKLADTSLRNHRGFFNSGIWIIENLYLDNVENGTYKYIMLPLKTAAGDGAPLRAILIQE</sequence>
<dbReference type="GO" id="GO:0019441">
    <property type="term" value="P:L-tryptophan catabolic process to kynurenine"/>
    <property type="evidence" value="ECO:0007669"/>
    <property type="project" value="InterPro"/>
</dbReference>
<evidence type="ECO:0000313" key="1">
    <source>
        <dbReference type="EMBL" id="SVA50301.1"/>
    </source>
</evidence>
<dbReference type="InterPro" id="IPR037175">
    <property type="entry name" value="KFase_sf"/>
</dbReference>
<reference evidence="1" key="1">
    <citation type="submission" date="2018-05" db="EMBL/GenBank/DDBJ databases">
        <authorList>
            <person name="Lanie J.A."/>
            <person name="Ng W.-L."/>
            <person name="Kazmierczak K.M."/>
            <person name="Andrzejewski T.M."/>
            <person name="Davidsen T.M."/>
            <person name="Wayne K.J."/>
            <person name="Tettelin H."/>
            <person name="Glass J.I."/>
            <person name="Rusch D."/>
            <person name="Podicherti R."/>
            <person name="Tsui H.-C.T."/>
            <person name="Winkler M.E."/>
        </authorList>
    </citation>
    <scope>NUCLEOTIDE SEQUENCE</scope>
</reference>
<proteinExistence type="predicted"/>
<dbReference type="PANTHER" id="PTHR31118:SF32">
    <property type="entry name" value="KYNURENINE FORMAMIDASE"/>
    <property type="match status" value="1"/>
</dbReference>
<dbReference type="AlphaFoldDB" id="A0A381WDB4"/>
<organism evidence="1">
    <name type="scientific">marine metagenome</name>
    <dbReference type="NCBI Taxonomy" id="408172"/>
    <lineage>
        <taxon>unclassified sequences</taxon>
        <taxon>metagenomes</taxon>
        <taxon>ecological metagenomes</taxon>
    </lineage>
</organism>
<accession>A0A381WDB4</accession>
<dbReference type="Pfam" id="PF04199">
    <property type="entry name" value="Cyclase"/>
    <property type="match status" value="1"/>
</dbReference>
<dbReference type="InterPro" id="IPR007325">
    <property type="entry name" value="KFase/CYL"/>
</dbReference>
<gene>
    <name evidence="1" type="ORF">METZ01_LOCUS103155</name>
</gene>
<dbReference type="PANTHER" id="PTHR31118">
    <property type="entry name" value="CYCLASE-LIKE PROTEIN 2"/>
    <property type="match status" value="1"/>
</dbReference>